<evidence type="ECO:0000313" key="3">
    <source>
        <dbReference type="Proteomes" id="UP000823775"/>
    </source>
</evidence>
<protein>
    <recommendedName>
        <fullName evidence="4">Secreted protein</fullName>
    </recommendedName>
</protein>
<feature type="transmembrane region" description="Helical" evidence="1">
    <location>
        <begin position="6"/>
        <end position="28"/>
    </location>
</feature>
<keyword evidence="1" id="KW-0472">Membrane</keyword>
<organism evidence="2 3">
    <name type="scientific">Datura stramonium</name>
    <name type="common">Jimsonweed</name>
    <name type="synonym">Common thornapple</name>
    <dbReference type="NCBI Taxonomy" id="4076"/>
    <lineage>
        <taxon>Eukaryota</taxon>
        <taxon>Viridiplantae</taxon>
        <taxon>Streptophyta</taxon>
        <taxon>Embryophyta</taxon>
        <taxon>Tracheophyta</taxon>
        <taxon>Spermatophyta</taxon>
        <taxon>Magnoliopsida</taxon>
        <taxon>eudicotyledons</taxon>
        <taxon>Gunneridae</taxon>
        <taxon>Pentapetalae</taxon>
        <taxon>asterids</taxon>
        <taxon>lamiids</taxon>
        <taxon>Solanales</taxon>
        <taxon>Solanaceae</taxon>
        <taxon>Solanoideae</taxon>
        <taxon>Datureae</taxon>
        <taxon>Datura</taxon>
    </lineage>
</organism>
<reference evidence="2 3" key="1">
    <citation type="journal article" date="2021" name="BMC Genomics">
        <title>Datura genome reveals duplications of psychoactive alkaloid biosynthetic genes and high mutation rate following tissue culture.</title>
        <authorList>
            <person name="Rajewski A."/>
            <person name="Carter-House D."/>
            <person name="Stajich J."/>
            <person name="Litt A."/>
        </authorList>
    </citation>
    <scope>NUCLEOTIDE SEQUENCE [LARGE SCALE GENOMIC DNA]</scope>
    <source>
        <strain evidence="2">AR-01</strain>
    </source>
</reference>
<evidence type="ECO:0000256" key="1">
    <source>
        <dbReference type="SAM" id="Phobius"/>
    </source>
</evidence>
<gene>
    <name evidence="2" type="ORF">HAX54_036765</name>
</gene>
<sequence>RTRAAYLSILLIIITRLYVQVYSCHLILCGHIIMKRLLVSGPTVLQGLASVCSEGYSMLSSVDLLLGPHHSSSNGAFAYVQMAQHVVNSCCAHCERT</sequence>
<feature type="non-terminal residue" evidence="2">
    <location>
        <position position="1"/>
    </location>
</feature>
<name>A0ABS8VJQ8_DATST</name>
<proteinExistence type="predicted"/>
<evidence type="ECO:0000313" key="2">
    <source>
        <dbReference type="EMBL" id="MCD9646707.1"/>
    </source>
</evidence>
<keyword evidence="3" id="KW-1185">Reference proteome</keyword>
<accession>A0ABS8VJQ8</accession>
<evidence type="ECO:0008006" key="4">
    <source>
        <dbReference type="Google" id="ProtNLM"/>
    </source>
</evidence>
<comment type="caution">
    <text evidence="2">The sequence shown here is derived from an EMBL/GenBank/DDBJ whole genome shotgun (WGS) entry which is preliminary data.</text>
</comment>
<keyword evidence="1" id="KW-1133">Transmembrane helix</keyword>
<dbReference type="EMBL" id="JACEIK010004899">
    <property type="protein sequence ID" value="MCD9646707.1"/>
    <property type="molecule type" value="Genomic_DNA"/>
</dbReference>
<dbReference type="Proteomes" id="UP000823775">
    <property type="component" value="Unassembled WGS sequence"/>
</dbReference>
<keyword evidence="1" id="KW-0812">Transmembrane</keyword>